<evidence type="ECO:0000256" key="2">
    <source>
        <dbReference type="ARBA" id="ARBA00012862"/>
    </source>
</evidence>
<dbReference type="NCBIfam" id="NF008761">
    <property type="entry name" value="PRK11797.1"/>
    <property type="match status" value="1"/>
</dbReference>
<comment type="catalytic activity">
    <reaction evidence="1">
        <text>beta-D-ribopyranose = beta-D-ribofuranose</text>
        <dbReference type="Rhea" id="RHEA:25432"/>
        <dbReference type="ChEBI" id="CHEBI:27476"/>
        <dbReference type="ChEBI" id="CHEBI:47002"/>
        <dbReference type="EC" id="5.4.99.62"/>
    </reaction>
</comment>
<proteinExistence type="predicted"/>
<dbReference type="InterPro" id="IPR023064">
    <property type="entry name" value="D-ribose_pyranase"/>
</dbReference>
<keyword evidence="5" id="KW-0119">Carbohydrate metabolism</keyword>
<dbReference type="Gene3D" id="3.40.1650.10">
    <property type="entry name" value="RbsD-like domain"/>
    <property type="match status" value="1"/>
</dbReference>
<evidence type="ECO:0000256" key="3">
    <source>
        <dbReference type="ARBA" id="ARBA00022490"/>
    </source>
</evidence>
<dbReference type="InterPro" id="IPR007721">
    <property type="entry name" value="RbsD_FucU"/>
</dbReference>
<keyword evidence="7" id="KW-1185">Reference proteome</keyword>
<dbReference type="EMBL" id="BQXO01000001">
    <property type="protein sequence ID" value="GKT05031.1"/>
    <property type="molecule type" value="Genomic_DNA"/>
</dbReference>
<evidence type="ECO:0000256" key="1">
    <source>
        <dbReference type="ARBA" id="ARBA00000223"/>
    </source>
</evidence>
<dbReference type="PANTHER" id="PTHR37831">
    <property type="entry name" value="D-RIBOSE PYRANASE"/>
    <property type="match status" value="1"/>
</dbReference>
<evidence type="ECO:0000313" key="7">
    <source>
        <dbReference type="Proteomes" id="UP001628078"/>
    </source>
</evidence>
<protein>
    <recommendedName>
        <fullName evidence="2">D-ribose pyranase</fullName>
        <ecNumber evidence="2">5.4.99.62</ecNumber>
    </recommendedName>
</protein>
<name>A0ABQ5JKU5_9LACO</name>
<dbReference type="Proteomes" id="UP001628078">
    <property type="component" value="Unassembled WGS sequence"/>
</dbReference>
<organism evidence="6 7">
    <name type="scientific">Furfurilactobacillus curtus</name>
    <dbReference type="NCBI Taxonomy" id="1746200"/>
    <lineage>
        <taxon>Bacteria</taxon>
        <taxon>Bacillati</taxon>
        <taxon>Bacillota</taxon>
        <taxon>Bacilli</taxon>
        <taxon>Lactobacillales</taxon>
        <taxon>Lactobacillaceae</taxon>
        <taxon>Furfurilactobacillus</taxon>
    </lineage>
</organism>
<gene>
    <name evidence="6" type="primary">rbsD_2</name>
    <name evidence="6" type="ORF">JCM31185_03200</name>
</gene>
<keyword evidence="3" id="KW-0963">Cytoplasm</keyword>
<sequence length="131" mass="14417">MKRTPVINSQIAKAIAELGYTDWLVVGDAGLSIPKQVTKIDVAIARQVPTFSEVLQNVLTELSVDRVYVAEEIKTANPDQLDTIKHLLPTIPIVFIPHDVLKQRLGQVSAVIRTGEMTPFSNIILESGPFN</sequence>
<dbReference type="RefSeq" id="WP_407882296.1">
    <property type="nucleotide sequence ID" value="NZ_BQXO01000001.1"/>
</dbReference>
<evidence type="ECO:0000256" key="4">
    <source>
        <dbReference type="ARBA" id="ARBA00023235"/>
    </source>
</evidence>
<keyword evidence="4" id="KW-0413">Isomerase</keyword>
<comment type="caution">
    <text evidence="6">The sequence shown here is derived from an EMBL/GenBank/DDBJ whole genome shotgun (WGS) entry which is preliminary data.</text>
</comment>
<dbReference type="PANTHER" id="PTHR37831:SF1">
    <property type="entry name" value="D-RIBOSE PYRANASE"/>
    <property type="match status" value="1"/>
</dbReference>
<dbReference type="InterPro" id="IPR023750">
    <property type="entry name" value="RbsD-like_sf"/>
</dbReference>
<dbReference type="EC" id="5.4.99.62" evidence="2"/>
<evidence type="ECO:0000256" key="5">
    <source>
        <dbReference type="ARBA" id="ARBA00023277"/>
    </source>
</evidence>
<dbReference type="SUPFAM" id="SSF102546">
    <property type="entry name" value="RbsD-like"/>
    <property type="match status" value="1"/>
</dbReference>
<reference evidence="6 7" key="1">
    <citation type="submission" date="2022-03" db="EMBL/GenBank/DDBJ databases">
        <title>Draft genome sequence of Furfurilactobacillus curtus JCM 31185.</title>
        <authorList>
            <person name="Suzuki S."/>
            <person name="Endo A."/>
            <person name="Kajikawa A."/>
        </authorList>
    </citation>
    <scope>NUCLEOTIDE SEQUENCE [LARGE SCALE GENOMIC DNA]</scope>
    <source>
        <strain evidence="6 7">JCM 31185</strain>
    </source>
</reference>
<accession>A0ABQ5JKU5</accession>
<dbReference type="Pfam" id="PF05025">
    <property type="entry name" value="RbsD_FucU"/>
    <property type="match status" value="1"/>
</dbReference>
<evidence type="ECO:0000313" key="6">
    <source>
        <dbReference type="EMBL" id="GKT05031.1"/>
    </source>
</evidence>